<comment type="caution">
    <text evidence="2">The sequence shown here is derived from an EMBL/GenBank/DDBJ whole genome shotgun (WGS) entry which is preliminary data.</text>
</comment>
<dbReference type="RefSeq" id="WP_311728725.1">
    <property type="nucleotide sequence ID" value="NZ_JAVRFD010000024.1"/>
</dbReference>
<organism evidence="2 3">
    <name type="scientific">Streptomyces lonegramiae</name>
    <dbReference type="NCBI Taxonomy" id="3075524"/>
    <lineage>
        <taxon>Bacteria</taxon>
        <taxon>Bacillati</taxon>
        <taxon>Actinomycetota</taxon>
        <taxon>Actinomycetes</taxon>
        <taxon>Kitasatosporales</taxon>
        <taxon>Streptomycetaceae</taxon>
        <taxon>Streptomyces</taxon>
    </lineage>
</organism>
<name>A0ABU2XQG2_9ACTN</name>
<dbReference type="InterPro" id="IPR045652">
    <property type="entry name" value="DUF6397"/>
</dbReference>
<proteinExistence type="predicted"/>
<sequence>MPAVPDGIEETVAFDRAARELGLKFGEFELAVQLGEVLTVAVGAMGRRVGRAELLRLAAAEGFPSALRARLRVVGTAEGAELLDISPGRFSRLARGGFFTPVRFYVNRYRAVVWLYPAAELRAFAEREPALLTGRIPAGLRATLSAGEDQRAARWRGRRIEQLLTRTEDPWERAAVWAAVLAPAELDATLTDPAERAYVRALMPRLAPVASGTGLAAEVIAAVVTVGDPTEIRRCRAALDTCVRDARRARPAPRPPDEAAAPDGDPVPSVGVLTLPDGDPAPPALSPGRPRGLWHRLVGGRRGAEGGPMAPYKGRKSPSCTTETRSRPARS</sequence>
<evidence type="ECO:0000256" key="1">
    <source>
        <dbReference type="SAM" id="MobiDB-lite"/>
    </source>
</evidence>
<gene>
    <name evidence="2" type="ORF">RND15_36575</name>
</gene>
<evidence type="ECO:0000313" key="3">
    <source>
        <dbReference type="Proteomes" id="UP001180754"/>
    </source>
</evidence>
<dbReference type="EMBL" id="JAVRFD010000024">
    <property type="protein sequence ID" value="MDT0548166.1"/>
    <property type="molecule type" value="Genomic_DNA"/>
</dbReference>
<evidence type="ECO:0000313" key="2">
    <source>
        <dbReference type="EMBL" id="MDT0548166.1"/>
    </source>
</evidence>
<dbReference type="Pfam" id="PF19934">
    <property type="entry name" value="DUF6397"/>
    <property type="match status" value="1"/>
</dbReference>
<feature type="region of interest" description="Disordered" evidence="1">
    <location>
        <begin position="247"/>
        <end position="331"/>
    </location>
</feature>
<protein>
    <submittedName>
        <fullName evidence="2">DUF6397 family protein</fullName>
    </submittedName>
</protein>
<keyword evidence="3" id="KW-1185">Reference proteome</keyword>
<accession>A0ABU2XQG2</accession>
<reference evidence="2" key="1">
    <citation type="submission" date="2024-05" db="EMBL/GenBank/DDBJ databases">
        <title>30 novel species of actinomycetes from the DSMZ collection.</title>
        <authorList>
            <person name="Nouioui I."/>
        </authorList>
    </citation>
    <scope>NUCLEOTIDE SEQUENCE</scope>
    <source>
        <strain evidence="2">DSM 41529</strain>
    </source>
</reference>
<dbReference type="Proteomes" id="UP001180754">
    <property type="component" value="Unassembled WGS sequence"/>
</dbReference>